<dbReference type="OrthoDB" id="9797527at2"/>
<name>A0A1I5JGN9_9HYPH</name>
<evidence type="ECO:0000256" key="6">
    <source>
        <dbReference type="ARBA" id="ARBA00048348"/>
    </source>
</evidence>
<dbReference type="Gene3D" id="3.40.1050.10">
    <property type="entry name" value="Carbonic anhydrase"/>
    <property type="match status" value="1"/>
</dbReference>
<keyword evidence="4 7" id="KW-0862">Zinc</keyword>
<comment type="similarity">
    <text evidence="1 8">Belongs to the beta-class carbonic anhydrase family.</text>
</comment>
<dbReference type="GO" id="GO:0015976">
    <property type="term" value="P:carbon utilization"/>
    <property type="evidence" value="ECO:0007669"/>
    <property type="project" value="InterPro"/>
</dbReference>
<keyword evidence="3 7" id="KW-0479">Metal-binding</keyword>
<dbReference type="PROSITE" id="PS00705">
    <property type="entry name" value="PROK_CO2_ANHYDRASE_2"/>
    <property type="match status" value="1"/>
</dbReference>
<dbReference type="Pfam" id="PF00484">
    <property type="entry name" value="Pro_CA"/>
    <property type="match status" value="1"/>
</dbReference>
<accession>A0A1I5JGN9</accession>
<feature type="binding site" evidence="7">
    <location>
        <position position="106"/>
    </location>
    <ligand>
        <name>Zn(2+)</name>
        <dbReference type="ChEBI" id="CHEBI:29105"/>
    </ligand>
</feature>
<dbReference type="GO" id="GO:0004089">
    <property type="term" value="F:carbonate dehydratase activity"/>
    <property type="evidence" value="ECO:0007669"/>
    <property type="project" value="UniProtKB-UniRule"/>
</dbReference>
<protein>
    <recommendedName>
        <fullName evidence="2 8">Carbonic anhydrase</fullName>
        <ecNumber evidence="2 8">4.2.1.1</ecNumber>
    </recommendedName>
    <alternativeName>
        <fullName evidence="8">Carbonate dehydratase</fullName>
    </alternativeName>
</protein>
<dbReference type="InterPro" id="IPR036874">
    <property type="entry name" value="Carbonic_anhydrase_sf"/>
</dbReference>
<gene>
    <name evidence="9" type="ORF">SAMN04488056_111129</name>
</gene>
<dbReference type="SMART" id="SM00947">
    <property type="entry name" value="Pro_CA"/>
    <property type="match status" value="1"/>
</dbReference>
<dbReference type="InterPro" id="IPR015892">
    <property type="entry name" value="Carbonic_anhydrase_CS"/>
</dbReference>
<evidence type="ECO:0000256" key="2">
    <source>
        <dbReference type="ARBA" id="ARBA00012925"/>
    </source>
</evidence>
<dbReference type="EMBL" id="FOVR01000011">
    <property type="protein sequence ID" value="SFO71536.1"/>
    <property type="molecule type" value="Genomic_DNA"/>
</dbReference>
<dbReference type="STRING" id="655353.SAMN04488056_111129"/>
<dbReference type="RefSeq" id="WP_090074691.1">
    <property type="nucleotide sequence ID" value="NZ_FOVR01000011.1"/>
</dbReference>
<comment type="function">
    <text evidence="8">Reversible hydration of carbon dioxide.</text>
</comment>
<dbReference type="SUPFAM" id="SSF53056">
    <property type="entry name" value="beta-carbonic anhydrase, cab"/>
    <property type="match status" value="1"/>
</dbReference>
<evidence type="ECO:0000256" key="1">
    <source>
        <dbReference type="ARBA" id="ARBA00006217"/>
    </source>
</evidence>
<evidence type="ECO:0000256" key="7">
    <source>
        <dbReference type="PIRSR" id="PIRSR601765-1"/>
    </source>
</evidence>
<organism evidence="9 10">
    <name type="scientific">Cohaesibacter marisflavi</name>
    <dbReference type="NCBI Taxonomy" id="655353"/>
    <lineage>
        <taxon>Bacteria</taxon>
        <taxon>Pseudomonadati</taxon>
        <taxon>Pseudomonadota</taxon>
        <taxon>Alphaproteobacteria</taxon>
        <taxon>Hyphomicrobiales</taxon>
        <taxon>Cohaesibacteraceae</taxon>
    </lineage>
</organism>
<evidence type="ECO:0000313" key="10">
    <source>
        <dbReference type="Proteomes" id="UP000199236"/>
    </source>
</evidence>
<evidence type="ECO:0000256" key="8">
    <source>
        <dbReference type="RuleBase" id="RU003956"/>
    </source>
</evidence>
<evidence type="ECO:0000256" key="5">
    <source>
        <dbReference type="ARBA" id="ARBA00023239"/>
    </source>
</evidence>
<dbReference type="GO" id="GO:0008270">
    <property type="term" value="F:zinc ion binding"/>
    <property type="evidence" value="ECO:0007669"/>
    <property type="project" value="UniProtKB-UniRule"/>
</dbReference>
<proteinExistence type="inferred from homology"/>
<evidence type="ECO:0000256" key="3">
    <source>
        <dbReference type="ARBA" id="ARBA00022723"/>
    </source>
</evidence>
<dbReference type="EC" id="4.2.1.1" evidence="2 8"/>
<evidence type="ECO:0000256" key="4">
    <source>
        <dbReference type="ARBA" id="ARBA00022833"/>
    </source>
</evidence>
<keyword evidence="5 8" id="KW-0456">Lyase</keyword>
<comment type="catalytic activity">
    <reaction evidence="6 8">
        <text>hydrogencarbonate + H(+) = CO2 + H2O</text>
        <dbReference type="Rhea" id="RHEA:10748"/>
        <dbReference type="ChEBI" id="CHEBI:15377"/>
        <dbReference type="ChEBI" id="CHEBI:15378"/>
        <dbReference type="ChEBI" id="CHEBI:16526"/>
        <dbReference type="ChEBI" id="CHEBI:17544"/>
        <dbReference type="EC" id="4.2.1.1"/>
    </reaction>
</comment>
<comment type="cofactor">
    <cofactor evidence="7">
        <name>Zn(2+)</name>
        <dbReference type="ChEBI" id="CHEBI:29105"/>
    </cofactor>
    <text evidence="7">Binds 1 zinc ion per subunit.</text>
</comment>
<sequence>MAQLPDRLLEGYAEFKKGRFPTEQGRYEKLAEKGQSPNIMLVGCCDSRAAPEIIFDSGPGEIFVMRNVANIVPHKSSQDDGIHGTTAALEFAVNGLKVEHIVIMGHGRCGGVKSYISAGDSEPLSESNYIGKWSGQLQAADNPIRYKALNRPDLDHGGLLERSSIIHSLENLYSYDFVKTRVLEGNLTLHGAWFDISTGELEYYEEEQGTFLKV</sequence>
<evidence type="ECO:0000313" key="9">
    <source>
        <dbReference type="EMBL" id="SFO71536.1"/>
    </source>
</evidence>
<dbReference type="Proteomes" id="UP000199236">
    <property type="component" value="Unassembled WGS sequence"/>
</dbReference>
<feature type="binding site" evidence="7">
    <location>
        <position position="46"/>
    </location>
    <ligand>
        <name>Zn(2+)</name>
        <dbReference type="ChEBI" id="CHEBI:29105"/>
    </ligand>
</feature>
<feature type="binding site" evidence="7">
    <location>
        <position position="44"/>
    </location>
    <ligand>
        <name>Zn(2+)</name>
        <dbReference type="ChEBI" id="CHEBI:29105"/>
    </ligand>
</feature>
<dbReference type="PANTHER" id="PTHR11002:SF76">
    <property type="entry name" value="CARBONIC ANHYDRASE"/>
    <property type="match status" value="1"/>
</dbReference>
<feature type="binding site" evidence="7">
    <location>
        <position position="109"/>
    </location>
    <ligand>
        <name>Zn(2+)</name>
        <dbReference type="ChEBI" id="CHEBI:29105"/>
    </ligand>
</feature>
<keyword evidence="10" id="KW-1185">Reference proteome</keyword>
<dbReference type="PANTHER" id="PTHR11002">
    <property type="entry name" value="CARBONIC ANHYDRASE"/>
    <property type="match status" value="1"/>
</dbReference>
<dbReference type="InterPro" id="IPR001765">
    <property type="entry name" value="Carbonic_anhydrase"/>
</dbReference>
<reference evidence="9 10" key="1">
    <citation type="submission" date="2016-10" db="EMBL/GenBank/DDBJ databases">
        <authorList>
            <person name="de Groot N.N."/>
        </authorList>
    </citation>
    <scope>NUCLEOTIDE SEQUENCE [LARGE SCALE GENOMIC DNA]</scope>
    <source>
        <strain evidence="9 10">CGMCC 1.9157</strain>
    </source>
</reference>
<dbReference type="AlphaFoldDB" id="A0A1I5JGN9"/>